<dbReference type="PANTHER" id="PTHR11439:SF467">
    <property type="entry name" value="INTEGRASE CATALYTIC DOMAIN-CONTAINING PROTEIN"/>
    <property type="match status" value="1"/>
</dbReference>
<proteinExistence type="predicted"/>
<dbReference type="EMBL" id="SSTD01018855">
    <property type="protein sequence ID" value="TYJ97466.1"/>
    <property type="molecule type" value="Genomic_DNA"/>
</dbReference>
<dbReference type="AlphaFoldDB" id="A0A5D3BEJ5"/>
<sequence length="278" mass="31174">MSPLKIFLRFETESTNVVCCSDIVITGNDASGKFGAKPSGTPMMPNQELVKEEQLCKDPERYRRLVGKLNFLTVTRPDITYSISVASQFMSSPTLDHWATVEKILCYLKATLGNDRRSTSGYYVFVGKNLVSWKIALHIASNPVFHERTKHIEVDCHFIHEKIQDGLVSIGYVKTEEQLGDVLTKVVNAARISYLCNKLDMIAGNLSVLLPHSILSIMYVKDEFGDKIILLPLQEGWGMPTQLCIGIISKYVDRSYIDVETDINKDVVRNASTLPLPT</sequence>
<name>A0A5D3BEJ5_CUCMM</name>
<dbReference type="CDD" id="cd09272">
    <property type="entry name" value="RNase_HI_RT_Ty1"/>
    <property type="match status" value="1"/>
</dbReference>
<dbReference type="Proteomes" id="UP000321947">
    <property type="component" value="Unassembled WGS sequence"/>
</dbReference>
<gene>
    <name evidence="1" type="ORF">E5676_scaffold598G00240</name>
</gene>
<dbReference type="PANTHER" id="PTHR11439">
    <property type="entry name" value="GAG-POL-RELATED RETROTRANSPOSON"/>
    <property type="match status" value="1"/>
</dbReference>
<accession>A0A5D3BEJ5</accession>
<evidence type="ECO:0000313" key="1">
    <source>
        <dbReference type="EMBL" id="TYJ97466.1"/>
    </source>
</evidence>
<comment type="caution">
    <text evidence="1">The sequence shown here is derived from an EMBL/GenBank/DDBJ whole genome shotgun (WGS) entry which is preliminary data.</text>
</comment>
<protein>
    <submittedName>
        <fullName evidence="1">Putative mitochondrial protein</fullName>
    </submittedName>
</protein>
<evidence type="ECO:0000313" key="2">
    <source>
        <dbReference type="Proteomes" id="UP000321947"/>
    </source>
</evidence>
<reference evidence="1 2" key="1">
    <citation type="submission" date="2019-08" db="EMBL/GenBank/DDBJ databases">
        <title>Draft genome sequences of two oriental melons (Cucumis melo L. var makuwa).</title>
        <authorList>
            <person name="Kwon S.-Y."/>
        </authorList>
    </citation>
    <scope>NUCLEOTIDE SEQUENCE [LARGE SCALE GENOMIC DNA]</scope>
    <source>
        <strain evidence="2">cv. Chang Bougi</strain>
        <tissue evidence="1">Leaf</tissue>
    </source>
</reference>
<organism evidence="1 2">
    <name type="scientific">Cucumis melo var. makuwa</name>
    <name type="common">Oriental melon</name>
    <dbReference type="NCBI Taxonomy" id="1194695"/>
    <lineage>
        <taxon>Eukaryota</taxon>
        <taxon>Viridiplantae</taxon>
        <taxon>Streptophyta</taxon>
        <taxon>Embryophyta</taxon>
        <taxon>Tracheophyta</taxon>
        <taxon>Spermatophyta</taxon>
        <taxon>Magnoliopsida</taxon>
        <taxon>eudicotyledons</taxon>
        <taxon>Gunneridae</taxon>
        <taxon>Pentapetalae</taxon>
        <taxon>rosids</taxon>
        <taxon>fabids</taxon>
        <taxon>Cucurbitales</taxon>
        <taxon>Cucurbitaceae</taxon>
        <taxon>Benincaseae</taxon>
        <taxon>Cucumis</taxon>
    </lineage>
</organism>